<accession>W1P9K0</accession>
<protein>
    <submittedName>
        <fullName evidence="4">Uncharacterized protein</fullName>
    </submittedName>
</protein>
<feature type="transmembrane region" description="Helical" evidence="3">
    <location>
        <begin position="14"/>
        <end position="32"/>
    </location>
</feature>
<dbReference type="Gene3D" id="3.90.550.10">
    <property type="entry name" value="Spore Coat Polysaccharide Biosynthesis Protein SpsA, Chain A"/>
    <property type="match status" value="1"/>
</dbReference>
<keyword evidence="3" id="KW-0812">Transmembrane</keyword>
<keyword evidence="3" id="KW-1133">Transmembrane helix</keyword>
<gene>
    <name evidence="4" type="ORF">AMTR_s00058p00144000</name>
</gene>
<evidence type="ECO:0000256" key="2">
    <source>
        <dbReference type="ARBA" id="ARBA00022695"/>
    </source>
</evidence>
<sequence>MEIWSPGSGIGRAWIAHGLLTVAAIAAAAYAFRRNSSRYRNRAVGIIPARYKSSRFDGKPLVQILGKPMIQVSLYFSLSSALDLYYLNFHTDS</sequence>
<dbReference type="AlphaFoldDB" id="W1P9K0"/>
<dbReference type="PANTHER" id="PTHR42866:SF2">
    <property type="entry name" value="3-DEOXY-MANNO-OCTULOSONATE CYTIDYLYLTRANSFERASE, MITOCHONDRIAL"/>
    <property type="match status" value="1"/>
</dbReference>
<evidence type="ECO:0000313" key="4">
    <source>
        <dbReference type="EMBL" id="ERN06582.1"/>
    </source>
</evidence>
<dbReference type="SUPFAM" id="SSF53448">
    <property type="entry name" value="Nucleotide-diphospho-sugar transferases"/>
    <property type="match status" value="1"/>
</dbReference>
<dbReference type="GO" id="GO:0016779">
    <property type="term" value="F:nucleotidyltransferase activity"/>
    <property type="evidence" value="ECO:0007669"/>
    <property type="project" value="UniProtKB-KW"/>
</dbReference>
<dbReference type="Pfam" id="PF02348">
    <property type="entry name" value="CTP_transf_3"/>
    <property type="match status" value="1"/>
</dbReference>
<dbReference type="STRING" id="13333.W1P9K0"/>
<dbReference type="PANTHER" id="PTHR42866">
    <property type="entry name" value="3-DEOXY-MANNO-OCTULOSONATE CYTIDYLYLTRANSFERASE"/>
    <property type="match status" value="1"/>
</dbReference>
<dbReference type="Gramene" id="ERN06582">
    <property type="protein sequence ID" value="ERN06582"/>
    <property type="gene ID" value="AMTR_s00058p00144000"/>
</dbReference>
<dbReference type="InterPro" id="IPR029044">
    <property type="entry name" value="Nucleotide-diphossugar_trans"/>
</dbReference>
<organism evidence="4 5">
    <name type="scientific">Amborella trichopoda</name>
    <dbReference type="NCBI Taxonomy" id="13333"/>
    <lineage>
        <taxon>Eukaryota</taxon>
        <taxon>Viridiplantae</taxon>
        <taxon>Streptophyta</taxon>
        <taxon>Embryophyta</taxon>
        <taxon>Tracheophyta</taxon>
        <taxon>Spermatophyta</taxon>
        <taxon>Magnoliopsida</taxon>
        <taxon>Amborellales</taxon>
        <taxon>Amborellaceae</taxon>
        <taxon>Amborella</taxon>
    </lineage>
</organism>
<dbReference type="HOGENOM" id="CLU_2402628_0_0_1"/>
<dbReference type="Proteomes" id="UP000017836">
    <property type="component" value="Unassembled WGS sequence"/>
</dbReference>
<keyword evidence="1" id="KW-0808">Transferase</keyword>
<proteinExistence type="predicted"/>
<keyword evidence="3" id="KW-0472">Membrane</keyword>
<reference evidence="5" key="1">
    <citation type="journal article" date="2013" name="Science">
        <title>The Amborella genome and the evolution of flowering plants.</title>
        <authorList>
            <consortium name="Amborella Genome Project"/>
        </authorList>
    </citation>
    <scope>NUCLEOTIDE SEQUENCE [LARGE SCALE GENOMIC DNA]</scope>
</reference>
<name>W1P9K0_AMBTC</name>
<evidence type="ECO:0000313" key="5">
    <source>
        <dbReference type="Proteomes" id="UP000017836"/>
    </source>
</evidence>
<dbReference type="OMA" id="CKSWIFN"/>
<evidence type="ECO:0000256" key="1">
    <source>
        <dbReference type="ARBA" id="ARBA00022679"/>
    </source>
</evidence>
<dbReference type="InterPro" id="IPR003329">
    <property type="entry name" value="Cytidylyl_trans"/>
</dbReference>
<evidence type="ECO:0000256" key="3">
    <source>
        <dbReference type="SAM" id="Phobius"/>
    </source>
</evidence>
<keyword evidence="2" id="KW-0548">Nucleotidyltransferase</keyword>
<keyword evidence="5" id="KW-1185">Reference proteome</keyword>
<dbReference type="EMBL" id="KI393888">
    <property type="protein sequence ID" value="ERN06582.1"/>
    <property type="molecule type" value="Genomic_DNA"/>
</dbReference>